<comment type="caution">
    <text evidence="2">The sequence shown here is derived from an EMBL/GenBank/DDBJ whole genome shotgun (WGS) entry which is preliminary data.</text>
</comment>
<proteinExistence type="predicted"/>
<dbReference type="Gene3D" id="3.30.2310.20">
    <property type="entry name" value="RelE-like"/>
    <property type="match status" value="1"/>
</dbReference>
<dbReference type="AlphaFoldDB" id="A0A432M348"/>
<dbReference type="Proteomes" id="UP000274358">
    <property type="component" value="Unassembled WGS sequence"/>
</dbReference>
<dbReference type="OrthoDB" id="121597at2"/>
<name>A0A432M348_9GAMM</name>
<sequence>MNYRVRYTDAARLDLVRLYRFLLQKDLHAAERALDAVRKAIGVLESFPFTCRKVDREDPFLRELLISFGTSGYVALFKIDGNDTVTIVAIRHHREDDYH</sequence>
<organism evidence="2 3">
    <name type="scientific">Dyella choica</name>
    <dbReference type="NCBI Taxonomy" id="1927959"/>
    <lineage>
        <taxon>Bacteria</taxon>
        <taxon>Pseudomonadati</taxon>
        <taxon>Pseudomonadota</taxon>
        <taxon>Gammaproteobacteria</taxon>
        <taxon>Lysobacterales</taxon>
        <taxon>Rhodanobacteraceae</taxon>
        <taxon>Dyella</taxon>
    </lineage>
</organism>
<evidence type="ECO:0000313" key="3">
    <source>
        <dbReference type="Proteomes" id="UP000274358"/>
    </source>
</evidence>
<evidence type="ECO:0000313" key="2">
    <source>
        <dbReference type="EMBL" id="RUL72928.1"/>
    </source>
</evidence>
<dbReference type="RefSeq" id="WP_126685852.1">
    <property type="nucleotide sequence ID" value="NZ_RYYV01000013.1"/>
</dbReference>
<keyword evidence="1" id="KW-1277">Toxin-antitoxin system</keyword>
<dbReference type="InterPro" id="IPR007712">
    <property type="entry name" value="RelE/ParE_toxin"/>
</dbReference>
<accession>A0A432M348</accession>
<dbReference type="InterPro" id="IPR035093">
    <property type="entry name" value="RelE/ParE_toxin_dom_sf"/>
</dbReference>
<protein>
    <submittedName>
        <fullName evidence="2">Type II toxin-antitoxin system RelE/ParE family toxin</fullName>
    </submittedName>
</protein>
<keyword evidence="3" id="KW-1185">Reference proteome</keyword>
<evidence type="ECO:0000256" key="1">
    <source>
        <dbReference type="ARBA" id="ARBA00022649"/>
    </source>
</evidence>
<gene>
    <name evidence="2" type="ORF">EKH80_16340</name>
</gene>
<dbReference type="EMBL" id="RYYV01000013">
    <property type="protein sequence ID" value="RUL72928.1"/>
    <property type="molecule type" value="Genomic_DNA"/>
</dbReference>
<reference evidence="2 3" key="1">
    <citation type="submission" date="2018-12" db="EMBL/GenBank/DDBJ databases">
        <title>Dyella dinghuensis sp. nov. DHOA06 and Dyella choica sp. nov. 4M-K27, isolated from forest soil.</title>
        <authorList>
            <person name="Qiu L.-H."/>
            <person name="Gao Z.-H."/>
        </authorList>
    </citation>
    <scope>NUCLEOTIDE SEQUENCE [LARGE SCALE GENOMIC DNA]</scope>
    <source>
        <strain evidence="2 3">4M-K27</strain>
    </source>
</reference>
<dbReference type="Pfam" id="PF05016">
    <property type="entry name" value="ParE_toxin"/>
    <property type="match status" value="1"/>
</dbReference>